<dbReference type="SUPFAM" id="SSF46894">
    <property type="entry name" value="C-terminal effector domain of the bipartite response regulators"/>
    <property type="match status" value="1"/>
</dbReference>
<dbReference type="PRINTS" id="PR00038">
    <property type="entry name" value="HTHLUXR"/>
</dbReference>
<dbReference type="InterPro" id="IPR003593">
    <property type="entry name" value="AAA+_ATPase"/>
</dbReference>
<dbReference type="Gene3D" id="1.10.10.10">
    <property type="entry name" value="Winged helix-like DNA-binding domain superfamily/Winged helix DNA-binding domain"/>
    <property type="match status" value="1"/>
</dbReference>
<dbReference type="EMBL" id="JBIAZU010000010">
    <property type="protein sequence ID" value="MFF5297228.1"/>
    <property type="molecule type" value="Genomic_DNA"/>
</dbReference>
<dbReference type="SMART" id="SM00382">
    <property type="entry name" value="AAA"/>
    <property type="match status" value="1"/>
</dbReference>
<dbReference type="Pfam" id="PF00196">
    <property type="entry name" value="GerE"/>
    <property type="match status" value="1"/>
</dbReference>
<dbReference type="SUPFAM" id="SSF52540">
    <property type="entry name" value="P-loop containing nucleoside triphosphate hydrolases"/>
    <property type="match status" value="1"/>
</dbReference>
<dbReference type="RefSeq" id="WP_020514066.1">
    <property type="nucleotide sequence ID" value="NZ_JBIAZU010000010.1"/>
</dbReference>
<sequence>MIEGRELCIEAAETVIARVGQGAGATVAFIGPPGSGRTTMTAIAAGLAARDGFRVARSGVSYGPNVPYGALLAALASGSMPLLDLDDLAAGSDASVVPEIAAHLRRLAADGPIAIVIDDVDGADPQSASAVRQGAPMLADVPVLWLLAAQRPGDPLPSDCRTIPLEPLDDDAVQRLATALGVPDALDPVRSSRLTNRQPRQLNALFRGLLDELPAAAGEPSGESVPVRLRHDLAGRLLVLPEDTQLLLALASLLGTRFTVGVAAAALGWPAEAVQRRAQALIADGLLVPDGDCLLFPHEFVRAAAQDEFPRVLLRSLRRRLLTLPDLQDRDDPGVTAVLAVAEAGDVDTVRLLDRAATELSKTRPAESAQLLRRAVELAPPAWSRRFALARRAVFALSRSGDLSGARLVAEREQTRSGWDADAAAILHLQLSEVIGQQSFARAVWHADAGLAAGPTSRSTEAALRAHRLVNLALAGRSEKSLAELPRALALLDQGVDDAAASAVLLAASYVRTLVCDWSGALAMADRAEMLARRLGGKHRHWVAVTWLPLLLSRVGALDAALAEIDRGAAEAVRRSDVTFGRQLRLARSKVLLDGGRLAAALATADAALAEVEGAQMDNIAAATAGVAFCRAALAIGDPEQVRRATERVRSMTRDDSVLVRSMGWWIESITADGVGQAERAAQLLGEAIAPYAFAGSEMPEMQFAEPADAPTMLRIARRGGRTDIATRVLDLAETRAKINHEVPLFVAVALHCRGLYDEDIDTIGRAIDVLRPVGRTLALVNALQDVAALESSPARAIAALDEALALALAAGAERPAARIRRHLRDLGVRRPRAILGPEADSHHTGGRLTRAERDVVRLVVDGATNREVAAALSLSPHTVSTHLRHAFAKLGVTSRAELAVALREQTETGGDTTPS</sequence>
<name>A0ABW6WW40_9ACTN</name>
<evidence type="ECO:0000313" key="3">
    <source>
        <dbReference type="Proteomes" id="UP001602245"/>
    </source>
</evidence>
<dbReference type="CDD" id="cd00267">
    <property type="entry name" value="ABC_ATPase"/>
    <property type="match status" value="1"/>
</dbReference>
<dbReference type="Proteomes" id="UP001602245">
    <property type="component" value="Unassembled WGS sequence"/>
</dbReference>
<dbReference type="InterPro" id="IPR016032">
    <property type="entry name" value="Sig_transdc_resp-reg_C-effctor"/>
</dbReference>
<proteinExistence type="predicted"/>
<dbReference type="InterPro" id="IPR027417">
    <property type="entry name" value="P-loop_NTPase"/>
</dbReference>
<dbReference type="PROSITE" id="PS50043">
    <property type="entry name" value="HTH_LUXR_2"/>
    <property type="match status" value="1"/>
</dbReference>
<dbReference type="CDD" id="cd06170">
    <property type="entry name" value="LuxR_C_like"/>
    <property type="match status" value="1"/>
</dbReference>
<protein>
    <submittedName>
        <fullName evidence="2">LuxR C-terminal-related transcriptional regulator</fullName>
    </submittedName>
</protein>
<dbReference type="Pfam" id="PF13191">
    <property type="entry name" value="AAA_16"/>
    <property type="match status" value="1"/>
</dbReference>
<dbReference type="InterPro" id="IPR041664">
    <property type="entry name" value="AAA_16"/>
</dbReference>
<evidence type="ECO:0000313" key="2">
    <source>
        <dbReference type="EMBL" id="MFF5297228.1"/>
    </source>
</evidence>
<dbReference type="InterPro" id="IPR036388">
    <property type="entry name" value="WH-like_DNA-bd_sf"/>
</dbReference>
<dbReference type="PROSITE" id="PS00622">
    <property type="entry name" value="HTH_LUXR_1"/>
    <property type="match status" value="1"/>
</dbReference>
<accession>A0ABW6WW40</accession>
<gene>
    <name evidence="2" type="ORF">ACFY35_48020</name>
</gene>
<comment type="caution">
    <text evidence="2">The sequence shown here is derived from an EMBL/GenBank/DDBJ whole genome shotgun (WGS) entry which is preliminary data.</text>
</comment>
<dbReference type="SMART" id="SM00421">
    <property type="entry name" value="HTH_LUXR"/>
    <property type="match status" value="1"/>
</dbReference>
<feature type="domain" description="HTH luxR-type" evidence="1">
    <location>
        <begin position="842"/>
        <end position="907"/>
    </location>
</feature>
<keyword evidence="3" id="KW-1185">Reference proteome</keyword>
<organism evidence="2 3">
    <name type="scientific">Paractinoplanes globisporus</name>
    <dbReference type="NCBI Taxonomy" id="113565"/>
    <lineage>
        <taxon>Bacteria</taxon>
        <taxon>Bacillati</taxon>
        <taxon>Actinomycetota</taxon>
        <taxon>Actinomycetes</taxon>
        <taxon>Micromonosporales</taxon>
        <taxon>Micromonosporaceae</taxon>
        <taxon>Paractinoplanes</taxon>
    </lineage>
</organism>
<dbReference type="InterPro" id="IPR000792">
    <property type="entry name" value="Tscrpt_reg_LuxR_C"/>
</dbReference>
<evidence type="ECO:0000259" key="1">
    <source>
        <dbReference type="PROSITE" id="PS50043"/>
    </source>
</evidence>
<reference evidence="2 3" key="1">
    <citation type="submission" date="2024-10" db="EMBL/GenBank/DDBJ databases">
        <title>The Natural Products Discovery Center: Release of the First 8490 Sequenced Strains for Exploring Actinobacteria Biosynthetic Diversity.</title>
        <authorList>
            <person name="Kalkreuter E."/>
            <person name="Kautsar S.A."/>
            <person name="Yang D."/>
            <person name="Bader C.D."/>
            <person name="Teijaro C.N."/>
            <person name="Fluegel L."/>
            <person name="Davis C.M."/>
            <person name="Simpson J.R."/>
            <person name="Lauterbach L."/>
            <person name="Steele A.D."/>
            <person name="Gui C."/>
            <person name="Meng S."/>
            <person name="Li G."/>
            <person name="Viehrig K."/>
            <person name="Ye F."/>
            <person name="Su P."/>
            <person name="Kiefer A.F."/>
            <person name="Nichols A."/>
            <person name="Cepeda A.J."/>
            <person name="Yan W."/>
            <person name="Fan B."/>
            <person name="Jiang Y."/>
            <person name="Adhikari A."/>
            <person name="Zheng C.-J."/>
            <person name="Schuster L."/>
            <person name="Cowan T.M."/>
            <person name="Smanski M.J."/>
            <person name="Chevrette M.G."/>
            <person name="De Carvalho L.P.S."/>
            <person name="Shen B."/>
        </authorList>
    </citation>
    <scope>NUCLEOTIDE SEQUENCE [LARGE SCALE GENOMIC DNA]</scope>
    <source>
        <strain evidence="2 3">NPDC000087</strain>
    </source>
</reference>